<evidence type="ECO:0000313" key="2">
    <source>
        <dbReference type="Proteomes" id="UP000002640"/>
    </source>
</evidence>
<dbReference type="GeneID" id="20642500"/>
<dbReference type="AlphaFoldDB" id="G5A4D6"/>
<dbReference type="KEGG" id="psoj:PHYSODRAFT_305045"/>
<organism evidence="1 2">
    <name type="scientific">Phytophthora sojae (strain P6497)</name>
    <name type="common">Soybean stem and root rot agent</name>
    <name type="synonym">Phytophthora megasperma f. sp. glycines</name>
    <dbReference type="NCBI Taxonomy" id="1094619"/>
    <lineage>
        <taxon>Eukaryota</taxon>
        <taxon>Sar</taxon>
        <taxon>Stramenopiles</taxon>
        <taxon>Oomycota</taxon>
        <taxon>Peronosporomycetes</taxon>
        <taxon>Peronosporales</taxon>
        <taxon>Peronosporaceae</taxon>
        <taxon>Phytophthora</taxon>
    </lineage>
</organism>
<proteinExistence type="predicted"/>
<dbReference type="EMBL" id="JH159159">
    <property type="protein sequence ID" value="EGZ09537.1"/>
    <property type="molecule type" value="Genomic_DNA"/>
</dbReference>
<name>G5A4D6_PHYSP</name>
<keyword evidence="2" id="KW-1185">Reference proteome</keyword>
<evidence type="ECO:0000313" key="1">
    <source>
        <dbReference type="EMBL" id="EGZ09537.1"/>
    </source>
</evidence>
<gene>
    <name evidence="1" type="ORF">PHYSODRAFT_305045</name>
</gene>
<dbReference type="RefSeq" id="XP_009534398.1">
    <property type="nucleotide sequence ID" value="XM_009536103.1"/>
</dbReference>
<accession>G5A4D6</accession>
<sequence>MLAGIIFCERQSTAALWRKCRIPRLCGPSIQFRATTRSGSTGATGSWVKTEVPTARPQENIGLRELWRYSGLISTQPPPDGTLSKVFQRRLSFRVRIQDEQIADVIFAKNGLELRCDDLSSLIDVLIMSREAYERGDATRHPSRGSNDKFFGFTEQICQANGFQLRLRWGFIDSKRTQHRCIHGSAIFLLAQWHGSGYCHGRICWENMVGNPLYSSWTLVNMQTSRKSNLPKHTVVTMTWCNWAG</sequence>
<protein>
    <submittedName>
        <fullName evidence="1">Uncharacterized protein</fullName>
    </submittedName>
</protein>
<dbReference type="Proteomes" id="UP000002640">
    <property type="component" value="Unassembled WGS sequence"/>
</dbReference>
<dbReference type="InParanoid" id="G5A4D6"/>
<reference evidence="1 2" key="1">
    <citation type="journal article" date="2006" name="Science">
        <title>Phytophthora genome sequences uncover evolutionary origins and mechanisms of pathogenesis.</title>
        <authorList>
            <person name="Tyler B.M."/>
            <person name="Tripathy S."/>
            <person name="Zhang X."/>
            <person name="Dehal P."/>
            <person name="Jiang R.H."/>
            <person name="Aerts A."/>
            <person name="Arredondo F.D."/>
            <person name="Baxter L."/>
            <person name="Bensasson D."/>
            <person name="Beynon J.L."/>
            <person name="Chapman J."/>
            <person name="Damasceno C.M."/>
            <person name="Dorrance A.E."/>
            <person name="Dou D."/>
            <person name="Dickerman A.W."/>
            <person name="Dubchak I.L."/>
            <person name="Garbelotto M."/>
            <person name="Gijzen M."/>
            <person name="Gordon S.G."/>
            <person name="Govers F."/>
            <person name="Grunwald N.J."/>
            <person name="Huang W."/>
            <person name="Ivors K.L."/>
            <person name="Jones R.W."/>
            <person name="Kamoun S."/>
            <person name="Krampis K."/>
            <person name="Lamour K.H."/>
            <person name="Lee M.K."/>
            <person name="McDonald W.H."/>
            <person name="Medina M."/>
            <person name="Meijer H.J."/>
            <person name="Nordberg E.K."/>
            <person name="Maclean D.J."/>
            <person name="Ospina-Giraldo M.D."/>
            <person name="Morris P.F."/>
            <person name="Phuntumart V."/>
            <person name="Putnam N.H."/>
            <person name="Rash S."/>
            <person name="Rose J.K."/>
            <person name="Sakihama Y."/>
            <person name="Salamov A.A."/>
            <person name="Savidor A."/>
            <person name="Scheuring C.F."/>
            <person name="Smith B.M."/>
            <person name="Sobral B.W."/>
            <person name="Terry A."/>
            <person name="Torto-Alalibo T.A."/>
            <person name="Win J."/>
            <person name="Xu Z."/>
            <person name="Zhang H."/>
            <person name="Grigoriev I.V."/>
            <person name="Rokhsar D.S."/>
            <person name="Boore J.L."/>
        </authorList>
    </citation>
    <scope>NUCLEOTIDE SEQUENCE [LARGE SCALE GENOMIC DNA]</scope>
    <source>
        <strain evidence="1 2">P6497</strain>
    </source>
</reference>